<gene>
    <name evidence="3" type="ORF">Cgig2_023478</name>
</gene>
<dbReference type="OrthoDB" id="1751576at2759"/>
<protein>
    <recommendedName>
        <fullName evidence="2">PB1-like domain-containing protein</fullName>
    </recommendedName>
</protein>
<feature type="compositionally biased region" description="Polar residues" evidence="1">
    <location>
        <begin position="150"/>
        <end position="161"/>
    </location>
</feature>
<feature type="region of interest" description="Disordered" evidence="1">
    <location>
        <begin position="147"/>
        <end position="203"/>
    </location>
</feature>
<sequence length="259" mass="28761">MGNDDIVVEIHHGGKFMDSIEVEYGLGGVCEIKYVDIDILFRFEIIRFPKDIGFINVEEFYYLIPSMSLREGLRTCHNDFESLDMVFTTAVHKRLVVCLVHRVDVAVVVVPEMPTLPCHSMATQQSNVDPISCSINDGEGCCQKGGLDGSTRTIRSQNSKGTRVKHTPTRSPITQTSTPTPTPTSTDTHIPLPTTTTQKPQSNAQPLFSIEEFGESEYVPETEVELEAFENIVDSISKIRGKRKINVGGVTNDDGRENQ</sequence>
<evidence type="ECO:0000259" key="2">
    <source>
        <dbReference type="Pfam" id="PF26130"/>
    </source>
</evidence>
<dbReference type="EMBL" id="JAKOGI010002484">
    <property type="protein sequence ID" value="KAJ8421882.1"/>
    <property type="molecule type" value="Genomic_DNA"/>
</dbReference>
<evidence type="ECO:0000313" key="3">
    <source>
        <dbReference type="EMBL" id="KAJ8421882.1"/>
    </source>
</evidence>
<keyword evidence="4" id="KW-1185">Reference proteome</keyword>
<dbReference type="Proteomes" id="UP001153076">
    <property type="component" value="Unassembled WGS sequence"/>
</dbReference>
<dbReference type="AlphaFoldDB" id="A0A9Q1GIT9"/>
<accession>A0A9Q1GIT9</accession>
<evidence type="ECO:0000313" key="4">
    <source>
        <dbReference type="Proteomes" id="UP001153076"/>
    </source>
</evidence>
<dbReference type="InterPro" id="IPR058594">
    <property type="entry name" value="PB1-like_dom_pln"/>
</dbReference>
<comment type="caution">
    <text evidence="3">The sequence shown here is derived from an EMBL/GenBank/DDBJ whole genome shotgun (WGS) entry which is preliminary data.</text>
</comment>
<dbReference type="Pfam" id="PF26130">
    <property type="entry name" value="PB1-like"/>
    <property type="match status" value="1"/>
</dbReference>
<name>A0A9Q1GIT9_9CARY</name>
<feature type="compositionally biased region" description="Low complexity" evidence="1">
    <location>
        <begin position="169"/>
        <end position="197"/>
    </location>
</feature>
<proteinExistence type="predicted"/>
<evidence type="ECO:0000256" key="1">
    <source>
        <dbReference type="SAM" id="MobiDB-lite"/>
    </source>
</evidence>
<feature type="domain" description="PB1-like" evidence="2">
    <location>
        <begin position="3"/>
        <end position="99"/>
    </location>
</feature>
<organism evidence="3 4">
    <name type="scientific">Carnegiea gigantea</name>
    <dbReference type="NCBI Taxonomy" id="171969"/>
    <lineage>
        <taxon>Eukaryota</taxon>
        <taxon>Viridiplantae</taxon>
        <taxon>Streptophyta</taxon>
        <taxon>Embryophyta</taxon>
        <taxon>Tracheophyta</taxon>
        <taxon>Spermatophyta</taxon>
        <taxon>Magnoliopsida</taxon>
        <taxon>eudicotyledons</taxon>
        <taxon>Gunneridae</taxon>
        <taxon>Pentapetalae</taxon>
        <taxon>Caryophyllales</taxon>
        <taxon>Cactineae</taxon>
        <taxon>Cactaceae</taxon>
        <taxon>Cactoideae</taxon>
        <taxon>Echinocereeae</taxon>
        <taxon>Carnegiea</taxon>
    </lineage>
</organism>
<reference evidence="3" key="1">
    <citation type="submission" date="2022-04" db="EMBL/GenBank/DDBJ databases">
        <title>Carnegiea gigantea Genome sequencing and assembly v2.</title>
        <authorList>
            <person name="Copetti D."/>
            <person name="Sanderson M.J."/>
            <person name="Burquez A."/>
            <person name="Wojciechowski M.F."/>
        </authorList>
    </citation>
    <scope>NUCLEOTIDE SEQUENCE</scope>
    <source>
        <strain evidence="3">SGP5-SGP5p</strain>
        <tissue evidence="3">Aerial part</tissue>
    </source>
</reference>